<gene>
    <name evidence="1" type="ORF">N0V83_006392</name>
</gene>
<organism evidence="1 2">
    <name type="scientific">Neocucurbitaria cava</name>
    <dbReference type="NCBI Taxonomy" id="798079"/>
    <lineage>
        <taxon>Eukaryota</taxon>
        <taxon>Fungi</taxon>
        <taxon>Dikarya</taxon>
        <taxon>Ascomycota</taxon>
        <taxon>Pezizomycotina</taxon>
        <taxon>Dothideomycetes</taxon>
        <taxon>Pleosporomycetidae</taxon>
        <taxon>Pleosporales</taxon>
        <taxon>Pleosporineae</taxon>
        <taxon>Cucurbitariaceae</taxon>
        <taxon>Neocucurbitaria</taxon>
    </lineage>
</organism>
<accession>A0A9W8Y637</accession>
<dbReference type="EMBL" id="JAPEUY010000011">
    <property type="protein sequence ID" value="KAJ4368037.1"/>
    <property type="molecule type" value="Genomic_DNA"/>
</dbReference>
<protein>
    <submittedName>
        <fullName evidence="1">Uncharacterized protein</fullName>
    </submittedName>
</protein>
<evidence type="ECO:0000313" key="1">
    <source>
        <dbReference type="EMBL" id="KAJ4368037.1"/>
    </source>
</evidence>
<keyword evidence="2" id="KW-1185">Reference proteome</keyword>
<dbReference type="AlphaFoldDB" id="A0A9W8Y637"/>
<dbReference type="Proteomes" id="UP001140560">
    <property type="component" value="Unassembled WGS sequence"/>
</dbReference>
<evidence type="ECO:0000313" key="2">
    <source>
        <dbReference type="Proteomes" id="UP001140560"/>
    </source>
</evidence>
<reference evidence="1" key="1">
    <citation type="submission" date="2022-10" db="EMBL/GenBank/DDBJ databases">
        <title>Tapping the CABI collections for fungal endophytes: first genome assemblies for Collariella, Neodidymelliopsis, Ascochyta clinopodiicola, Didymella pomorum, Didymosphaeria variabile, Neocosmospora piperis and Neocucurbitaria cava.</title>
        <authorList>
            <person name="Hill R."/>
        </authorList>
    </citation>
    <scope>NUCLEOTIDE SEQUENCE</scope>
    <source>
        <strain evidence="1">IMI 356814</strain>
    </source>
</reference>
<comment type="caution">
    <text evidence="1">The sequence shown here is derived from an EMBL/GenBank/DDBJ whole genome shotgun (WGS) entry which is preliminary data.</text>
</comment>
<name>A0A9W8Y637_9PLEO</name>
<sequence>MAGRVSPPSWKDLGYSDEAVSLEKYKIWEEHNNRIEKGTNVWIITIRENPFWDEAYQIIGSGRGYTTGPSTVKWCLTNKRWFAQGYGIRVTVDGTVDGKVSDEKTLEELKRIIKHLDTNAYWFGQSWPTNSAALVGRESCPWGMSFDLKIERTRYEHGRHSITEGEKLFSLTLQEEMEFGEDDIVESIEKD</sequence>
<proteinExistence type="predicted"/>